<dbReference type="InterPro" id="IPR013783">
    <property type="entry name" value="Ig-like_fold"/>
</dbReference>
<dbReference type="InterPro" id="IPR036179">
    <property type="entry name" value="Ig-like_dom_sf"/>
</dbReference>
<dbReference type="InterPro" id="IPR042495">
    <property type="entry name" value="PDGFRL"/>
</dbReference>
<keyword evidence="7" id="KW-0393">Immunoglobulin domain</keyword>
<keyword evidence="6" id="KW-0325">Glycoprotein</keyword>
<dbReference type="EMBL" id="WNTK01002441">
    <property type="protein sequence ID" value="KAG9466029.1"/>
    <property type="molecule type" value="Genomic_DNA"/>
</dbReference>
<accession>A0A8J6EA23</accession>
<comment type="subcellular location">
    <subcellularLocation>
        <location evidence="1">Secreted</location>
    </subcellularLocation>
</comment>
<dbReference type="GO" id="GO:0005576">
    <property type="term" value="C:extracellular region"/>
    <property type="evidence" value="ECO:0007669"/>
    <property type="project" value="UniProtKB-SubCell"/>
</dbReference>
<gene>
    <name evidence="9" type="ORF">GDO78_017333</name>
</gene>
<dbReference type="AlphaFoldDB" id="A0A8J6EA23"/>
<keyword evidence="5" id="KW-1015">Disulfide bond</keyword>
<evidence type="ECO:0000313" key="9">
    <source>
        <dbReference type="EMBL" id="KAG9466029.1"/>
    </source>
</evidence>
<protein>
    <recommendedName>
        <fullName evidence="8">Ig-like domain-containing protein</fullName>
    </recommendedName>
</protein>
<evidence type="ECO:0000256" key="4">
    <source>
        <dbReference type="ARBA" id="ARBA00022737"/>
    </source>
</evidence>
<proteinExistence type="predicted"/>
<dbReference type="PANTHER" id="PTHR15360:SF1">
    <property type="entry name" value="PLATELET-DERIVED GROWTH FACTOR RECEPTOR-LIKE PROTEIN"/>
    <property type="match status" value="1"/>
</dbReference>
<keyword evidence="10" id="KW-1185">Reference proteome</keyword>
<evidence type="ECO:0000259" key="8">
    <source>
        <dbReference type="PROSITE" id="PS50835"/>
    </source>
</evidence>
<dbReference type="OrthoDB" id="9864753at2759"/>
<keyword evidence="3" id="KW-0732">Signal</keyword>
<feature type="domain" description="Ig-like" evidence="8">
    <location>
        <begin position="109"/>
        <end position="152"/>
    </location>
</feature>
<keyword evidence="2" id="KW-0964">Secreted</keyword>
<dbReference type="SUPFAM" id="SSF48726">
    <property type="entry name" value="Immunoglobulin"/>
    <property type="match status" value="2"/>
</dbReference>
<reference evidence="9" key="1">
    <citation type="thesis" date="2020" institute="ProQuest LLC" country="789 East Eisenhower Parkway, Ann Arbor, MI, USA">
        <title>Comparative Genomics and Chromosome Evolution.</title>
        <authorList>
            <person name="Mudd A.B."/>
        </authorList>
    </citation>
    <scope>NUCLEOTIDE SEQUENCE</scope>
    <source>
        <strain evidence="9">HN-11 Male</strain>
        <tissue evidence="9">Kidney and liver</tissue>
    </source>
</reference>
<evidence type="ECO:0000256" key="3">
    <source>
        <dbReference type="ARBA" id="ARBA00022729"/>
    </source>
</evidence>
<sequence>MTSLADKGELFVPAPSYFEIVYMHPDKPAIIPCRVTTALAKVTLHKEFPAEEIKADGRDISYDVKRGFIYQHPSSNQSGVVYCRAEARGAPQISIKYQLLYVEVPSGPPSATITASANKVRSGNDLSIFCTVLGEPNVDVEFTWMYPGQQVR</sequence>
<evidence type="ECO:0000256" key="2">
    <source>
        <dbReference type="ARBA" id="ARBA00022525"/>
    </source>
</evidence>
<comment type="caution">
    <text evidence="9">The sequence shown here is derived from an EMBL/GenBank/DDBJ whole genome shotgun (WGS) entry which is preliminary data.</text>
</comment>
<keyword evidence="4" id="KW-0677">Repeat</keyword>
<evidence type="ECO:0000256" key="7">
    <source>
        <dbReference type="ARBA" id="ARBA00023319"/>
    </source>
</evidence>
<dbReference type="FunFam" id="2.60.40.10:FF:000223">
    <property type="entry name" value="Platelet-derived growth factor receptor beta"/>
    <property type="match status" value="1"/>
</dbReference>
<dbReference type="PANTHER" id="PTHR15360">
    <property type="entry name" value="PLATELET-DERIVED GROWTH FACTOR RECEPTOR LIKE"/>
    <property type="match status" value="1"/>
</dbReference>
<dbReference type="Pfam" id="PF21339">
    <property type="entry name" value="VEGFR-1-like_Ig-like"/>
    <property type="match status" value="1"/>
</dbReference>
<dbReference type="Proteomes" id="UP000770717">
    <property type="component" value="Unassembled WGS sequence"/>
</dbReference>
<evidence type="ECO:0000313" key="10">
    <source>
        <dbReference type="Proteomes" id="UP000770717"/>
    </source>
</evidence>
<name>A0A8J6EA23_ELECQ</name>
<evidence type="ECO:0000256" key="1">
    <source>
        <dbReference type="ARBA" id="ARBA00004613"/>
    </source>
</evidence>
<dbReference type="PROSITE" id="PS50835">
    <property type="entry name" value="IG_LIKE"/>
    <property type="match status" value="1"/>
</dbReference>
<dbReference type="InterPro" id="IPR007110">
    <property type="entry name" value="Ig-like_dom"/>
</dbReference>
<evidence type="ECO:0000256" key="5">
    <source>
        <dbReference type="ARBA" id="ARBA00023157"/>
    </source>
</evidence>
<organism evidence="9 10">
    <name type="scientific">Eleutherodactylus coqui</name>
    <name type="common">Puerto Rican coqui</name>
    <dbReference type="NCBI Taxonomy" id="57060"/>
    <lineage>
        <taxon>Eukaryota</taxon>
        <taxon>Metazoa</taxon>
        <taxon>Chordata</taxon>
        <taxon>Craniata</taxon>
        <taxon>Vertebrata</taxon>
        <taxon>Euteleostomi</taxon>
        <taxon>Amphibia</taxon>
        <taxon>Batrachia</taxon>
        <taxon>Anura</taxon>
        <taxon>Neobatrachia</taxon>
        <taxon>Hyloidea</taxon>
        <taxon>Eleutherodactylidae</taxon>
        <taxon>Eleutherodactylinae</taxon>
        <taxon>Eleutherodactylus</taxon>
        <taxon>Eleutherodactylus</taxon>
    </lineage>
</organism>
<dbReference type="Gene3D" id="2.60.40.10">
    <property type="entry name" value="Immunoglobulins"/>
    <property type="match status" value="1"/>
</dbReference>
<evidence type="ECO:0000256" key="6">
    <source>
        <dbReference type="ARBA" id="ARBA00023180"/>
    </source>
</evidence>